<gene>
    <name evidence="6" type="ORF">EJB05_28501</name>
</gene>
<dbReference type="InterPro" id="IPR016461">
    <property type="entry name" value="COMT-like"/>
</dbReference>
<dbReference type="InterPro" id="IPR012967">
    <property type="entry name" value="COMT_dimerisation"/>
</dbReference>
<dbReference type="Pfam" id="PF08100">
    <property type="entry name" value="Dimerisation"/>
    <property type="match status" value="1"/>
</dbReference>
<keyword evidence="1" id="KW-0489">Methyltransferase</keyword>
<evidence type="ECO:0000313" key="6">
    <source>
        <dbReference type="EMBL" id="TVU25977.1"/>
    </source>
</evidence>
<dbReference type="Proteomes" id="UP000324897">
    <property type="component" value="Chromosome 2"/>
</dbReference>
<accession>A0A5J9US62</accession>
<evidence type="ECO:0008006" key="8">
    <source>
        <dbReference type="Google" id="ProtNLM"/>
    </source>
</evidence>
<dbReference type="Gene3D" id="1.10.10.10">
    <property type="entry name" value="Winged helix-like DNA-binding domain superfamily/Winged helix DNA-binding domain"/>
    <property type="match status" value="1"/>
</dbReference>
<dbReference type="OrthoDB" id="654667at2759"/>
<name>A0A5J9US62_9POAL</name>
<dbReference type="InterPro" id="IPR036388">
    <property type="entry name" value="WH-like_DNA-bd_sf"/>
</dbReference>
<protein>
    <recommendedName>
        <fullName evidence="8">O-methyltransferase domain-containing protein</fullName>
    </recommendedName>
</protein>
<dbReference type="FunFam" id="1.10.10.10:FF:000357">
    <property type="entry name" value="Caffeic acid 3-O-methyltransferase"/>
    <property type="match status" value="1"/>
</dbReference>
<dbReference type="Pfam" id="PF00891">
    <property type="entry name" value="Methyltransf_2"/>
    <property type="match status" value="1"/>
</dbReference>
<keyword evidence="3" id="KW-0949">S-adenosyl-L-methionine</keyword>
<sequence length="239" mass="25880">MAALKDDEACMLAIKLLGGFSVPMTLKAVIELGLIDQLLAADGRAITVEELAAGLPCPGKTADMVDRMLRFLASHSVVNCITELGPDGMACRSYAALPVCKWLAGKGAEDSVVPFGRMILHKAFIESWYYMKDAVLDGGTPPFEMAYGLPMFKYLREDESLSMLFNQGMSSLSLIVTKKLVDIYRGFEDISVLVDVGGGDGTTLGIIKGQYKNLRCINYDLPDVIAQAAHIEGQSCPCR</sequence>
<comment type="caution">
    <text evidence="6">The sequence shown here is derived from an EMBL/GenBank/DDBJ whole genome shotgun (WGS) entry which is preliminary data.</text>
</comment>
<dbReference type="Gramene" id="TVU25977">
    <property type="protein sequence ID" value="TVU25977"/>
    <property type="gene ID" value="EJB05_28501"/>
</dbReference>
<dbReference type="EMBL" id="RWGY01000013">
    <property type="protein sequence ID" value="TVU25977.1"/>
    <property type="molecule type" value="Genomic_DNA"/>
</dbReference>
<evidence type="ECO:0000259" key="5">
    <source>
        <dbReference type="Pfam" id="PF08100"/>
    </source>
</evidence>
<organism evidence="6 7">
    <name type="scientific">Eragrostis curvula</name>
    <name type="common">weeping love grass</name>
    <dbReference type="NCBI Taxonomy" id="38414"/>
    <lineage>
        <taxon>Eukaryota</taxon>
        <taxon>Viridiplantae</taxon>
        <taxon>Streptophyta</taxon>
        <taxon>Embryophyta</taxon>
        <taxon>Tracheophyta</taxon>
        <taxon>Spermatophyta</taxon>
        <taxon>Magnoliopsida</taxon>
        <taxon>Liliopsida</taxon>
        <taxon>Poales</taxon>
        <taxon>Poaceae</taxon>
        <taxon>PACMAD clade</taxon>
        <taxon>Chloridoideae</taxon>
        <taxon>Eragrostideae</taxon>
        <taxon>Eragrostidinae</taxon>
        <taxon>Eragrostis</taxon>
    </lineage>
</organism>
<dbReference type="PANTHER" id="PTHR11746">
    <property type="entry name" value="O-METHYLTRANSFERASE"/>
    <property type="match status" value="1"/>
</dbReference>
<dbReference type="Gene3D" id="3.40.50.150">
    <property type="entry name" value="Vaccinia Virus protein VP39"/>
    <property type="match status" value="1"/>
</dbReference>
<feature type="domain" description="O-methyltransferase dimerisation" evidence="5">
    <location>
        <begin position="15"/>
        <end position="104"/>
    </location>
</feature>
<dbReference type="GO" id="GO:0032259">
    <property type="term" value="P:methylation"/>
    <property type="evidence" value="ECO:0007669"/>
    <property type="project" value="UniProtKB-KW"/>
</dbReference>
<dbReference type="AlphaFoldDB" id="A0A5J9US62"/>
<feature type="domain" description="O-methyltransferase C-terminal" evidence="4">
    <location>
        <begin position="128"/>
        <end position="230"/>
    </location>
</feature>
<proteinExistence type="predicted"/>
<dbReference type="SUPFAM" id="SSF46785">
    <property type="entry name" value="Winged helix' DNA-binding domain"/>
    <property type="match status" value="1"/>
</dbReference>
<dbReference type="SUPFAM" id="SSF53335">
    <property type="entry name" value="S-adenosyl-L-methionine-dependent methyltransferases"/>
    <property type="match status" value="1"/>
</dbReference>
<dbReference type="GO" id="GO:0046983">
    <property type="term" value="F:protein dimerization activity"/>
    <property type="evidence" value="ECO:0007669"/>
    <property type="project" value="InterPro"/>
</dbReference>
<evidence type="ECO:0000256" key="2">
    <source>
        <dbReference type="ARBA" id="ARBA00022679"/>
    </source>
</evidence>
<evidence type="ECO:0000256" key="3">
    <source>
        <dbReference type="ARBA" id="ARBA00022691"/>
    </source>
</evidence>
<dbReference type="InterPro" id="IPR036390">
    <property type="entry name" value="WH_DNA-bd_sf"/>
</dbReference>
<reference evidence="6 7" key="1">
    <citation type="journal article" date="2019" name="Sci. Rep.">
        <title>A high-quality genome of Eragrostis curvula grass provides insights into Poaceae evolution and supports new strategies to enhance forage quality.</title>
        <authorList>
            <person name="Carballo J."/>
            <person name="Santos B.A.C.M."/>
            <person name="Zappacosta D."/>
            <person name="Garbus I."/>
            <person name="Selva J.P."/>
            <person name="Gallo C.A."/>
            <person name="Diaz A."/>
            <person name="Albertini E."/>
            <person name="Caccamo M."/>
            <person name="Echenique V."/>
        </authorList>
    </citation>
    <scope>NUCLEOTIDE SEQUENCE [LARGE SCALE GENOMIC DNA]</scope>
    <source>
        <strain evidence="7">cv. Victoria</strain>
        <tissue evidence="6">Leaf</tissue>
    </source>
</reference>
<evidence type="ECO:0000256" key="1">
    <source>
        <dbReference type="ARBA" id="ARBA00022603"/>
    </source>
</evidence>
<feature type="non-terminal residue" evidence="6">
    <location>
        <position position="1"/>
    </location>
</feature>
<dbReference type="InterPro" id="IPR029063">
    <property type="entry name" value="SAM-dependent_MTases_sf"/>
</dbReference>
<keyword evidence="7" id="KW-1185">Reference proteome</keyword>
<dbReference type="PROSITE" id="PS51683">
    <property type="entry name" value="SAM_OMT_II"/>
    <property type="match status" value="1"/>
</dbReference>
<dbReference type="InterPro" id="IPR001077">
    <property type="entry name" value="COMT_C"/>
</dbReference>
<dbReference type="GO" id="GO:0008171">
    <property type="term" value="F:O-methyltransferase activity"/>
    <property type="evidence" value="ECO:0007669"/>
    <property type="project" value="InterPro"/>
</dbReference>
<evidence type="ECO:0000259" key="4">
    <source>
        <dbReference type="Pfam" id="PF00891"/>
    </source>
</evidence>
<keyword evidence="2" id="KW-0808">Transferase</keyword>
<evidence type="ECO:0000313" key="7">
    <source>
        <dbReference type="Proteomes" id="UP000324897"/>
    </source>
</evidence>